<reference evidence="4" key="1">
    <citation type="journal article" date="2021" name="bioRxiv">
        <title>Whole Genome Assembly and Annotation of Northern Wild Rice, Zizania palustris L., Supports a Whole Genome Duplication in the Zizania Genus.</title>
        <authorList>
            <person name="Haas M."/>
            <person name="Kono T."/>
            <person name="Macchietto M."/>
            <person name="Millas R."/>
            <person name="McGilp L."/>
            <person name="Shao M."/>
            <person name="Duquette J."/>
            <person name="Hirsch C.N."/>
            <person name="Kimball J."/>
        </authorList>
    </citation>
    <scope>NUCLEOTIDE SEQUENCE</scope>
    <source>
        <tissue evidence="4">Fresh leaf tissue</tissue>
    </source>
</reference>
<evidence type="ECO:0000256" key="3">
    <source>
        <dbReference type="SAM" id="SignalP"/>
    </source>
</evidence>
<keyword evidence="2" id="KW-1133">Transmembrane helix</keyword>
<dbReference type="AlphaFoldDB" id="A0A8J5VK17"/>
<keyword evidence="2" id="KW-0812">Transmembrane</keyword>
<keyword evidence="5" id="KW-1185">Reference proteome</keyword>
<comment type="caution">
    <text evidence="4">The sequence shown here is derived from an EMBL/GenBank/DDBJ whole genome shotgun (WGS) entry which is preliminary data.</text>
</comment>
<evidence type="ECO:0000313" key="4">
    <source>
        <dbReference type="EMBL" id="KAG8047344.1"/>
    </source>
</evidence>
<keyword evidence="2" id="KW-0472">Membrane</keyword>
<feature type="region of interest" description="Disordered" evidence="1">
    <location>
        <begin position="65"/>
        <end position="84"/>
    </location>
</feature>
<feature type="signal peptide" evidence="3">
    <location>
        <begin position="1"/>
        <end position="17"/>
    </location>
</feature>
<organism evidence="4 5">
    <name type="scientific">Zizania palustris</name>
    <name type="common">Northern wild rice</name>
    <dbReference type="NCBI Taxonomy" id="103762"/>
    <lineage>
        <taxon>Eukaryota</taxon>
        <taxon>Viridiplantae</taxon>
        <taxon>Streptophyta</taxon>
        <taxon>Embryophyta</taxon>
        <taxon>Tracheophyta</taxon>
        <taxon>Spermatophyta</taxon>
        <taxon>Magnoliopsida</taxon>
        <taxon>Liliopsida</taxon>
        <taxon>Poales</taxon>
        <taxon>Poaceae</taxon>
        <taxon>BOP clade</taxon>
        <taxon>Oryzoideae</taxon>
        <taxon>Oryzeae</taxon>
        <taxon>Zizaniinae</taxon>
        <taxon>Zizania</taxon>
    </lineage>
</organism>
<protein>
    <submittedName>
        <fullName evidence="4">Uncharacterized protein</fullName>
    </submittedName>
</protein>
<sequence length="297" mass="32631">MAMRCVLVLFSVSSVFLLFNFEMLEVALHLANHSRELDVTAVTHGARFSFFSRFRMTLRLNHHRLQGRRHGRSEAEAPCPTPAPVHEARSAALAPLVHVPQKGMPSTHHGHIAPARSPLHKIGFGSHTRLPKSTIVTLGMVVLCLVFLGVAIAALSVTSPRKFKVRKEAFKPFCHGSRDQRTPAATRKVSFHPSPDPLSLTSIIQYQENCPNVKQSSGTKSLSILSTTPMGTELIASDHSVKINSSQFDEIEYFHSITCSDLSAGSITETELSLLPVTSVCIALHAVQKNQTEKMLK</sequence>
<feature type="transmembrane region" description="Helical" evidence="2">
    <location>
        <begin position="135"/>
        <end position="157"/>
    </location>
</feature>
<reference evidence="4" key="2">
    <citation type="submission" date="2021-02" db="EMBL/GenBank/DDBJ databases">
        <authorList>
            <person name="Kimball J.A."/>
            <person name="Haas M.W."/>
            <person name="Macchietto M."/>
            <person name="Kono T."/>
            <person name="Duquette J."/>
            <person name="Shao M."/>
        </authorList>
    </citation>
    <scope>NUCLEOTIDE SEQUENCE</scope>
    <source>
        <tissue evidence="4">Fresh leaf tissue</tissue>
    </source>
</reference>
<evidence type="ECO:0000313" key="5">
    <source>
        <dbReference type="Proteomes" id="UP000729402"/>
    </source>
</evidence>
<dbReference type="EMBL" id="JAAALK010000290">
    <property type="protein sequence ID" value="KAG8047344.1"/>
    <property type="molecule type" value="Genomic_DNA"/>
</dbReference>
<feature type="chain" id="PRO_5035271496" evidence="3">
    <location>
        <begin position="18"/>
        <end position="297"/>
    </location>
</feature>
<evidence type="ECO:0000256" key="1">
    <source>
        <dbReference type="SAM" id="MobiDB-lite"/>
    </source>
</evidence>
<proteinExistence type="predicted"/>
<keyword evidence="3" id="KW-0732">Signal</keyword>
<name>A0A8J5VK17_ZIZPA</name>
<evidence type="ECO:0000256" key="2">
    <source>
        <dbReference type="SAM" id="Phobius"/>
    </source>
</evidence>
<accession>A0A8J5VK17</accession>
<gene>
    <name evidence="4" type="ORF">GUJ93_ZPchr0008g12754</name>
</gene>
<dbReference type="Proteomes" id="UP000729402">
    <property type="component" value="Unassembled WGS sequence"/>
</dbReference>